<protein>
    <submittedName>
        <fullName evidence="2">GNAT family N-acetyltransferase</fullName>
    </submittedName>
</protein>
<evidence type="ECO:0000313" key="2">
    <source>
        <dbReference type="EMBL" id="HIR56701.1"/>
    </source>
</evidence>
<name>A0A9D1DPQ1_9FIRM</name>
<dbReference type="InterPro" id="IPR016181">
    <property type="entry name" value="Acyl_CoA_acyltransferase"/>
</dbReference>
<dbReference type="AlphaFoldDB" id="A0A9D1DPQ1"/>
<gene>
    <name evidence="2" type="ORF">IAA54_03450</name>
</gene>
<dbReference type="PANTHER" id="PTHR43451:SF1">
    <property type="entry name" value="ACETYLTRANSFERASE"/>
    <property type="match status" value="1"/>
</dbReference>
<dbReference type="PANTHER" id="PTHR43451">
    <property type="entry name" value="ACETYLTRANSFERASE (GNAT) FAMILY PROTEIN"/>
    <property type="match status" value="1"/>
</dbReference>
<organism evidence="2 3">
    <name type="scientific">Candidatus Gallacutalibacter pullicola</name>
    <dbReference type="NCBI Taxonomy" id="2840830"/>
    <lineage>
        <taxon>Bacteria</taxon>
        <taxon>Bacillati</taxon>
        <taxon>Bacillota</taxon>
        <taxon>Clostridia</taxon>
        <taxon>Eubacteriales</taxon>
        <taxon>Candidatus Gallacutalibacter</taxon>
    </lineage>
</organism>
<accession>A0A9D1DPQ1</accession>
<dbReference type="CDD" id="cd04301">
    <property type="entry name" value="NAT_SF"/>
    <property type="match status" value="1"/>
</dbReference>
<evidence type="ECO:0000313" key="3">
    <source>
        <dbReference type="Proteomes" id="UP000886785"/>
    </source>
</evidence>
<evidence type="ECO:0000259" key="1">
    <source>
        <dbReference type="PROSITE" id="PS51186"/>
    </source>
</evidence>
<dbReference type="Proteomes" id="UP000886785">
    <property type="component" value="Unassembled WGS sequence"/>
</dbReference>
<dbReference type="InterPro" id="IPR000182">
    <property type="entry name" value="GNAT_dom"/>
</dbReference>
<reference evidence="2" key="2">
    <citation type="journal article" date="2021" name="PeerJ">
        <title>Extensive microbial diversity within the chicken gut microbiome revealed by metagenomics and culture.</title>
        <authorList>
            <person name="Gilroy R."/>
            <person name="Ravi A."/>
            <person name="Getino M."/>
            <person name="Pursley I."/>
            <person name="Horton D.L."/>
            <person name="Alikhan N.F."/>
            <person name="Baker D."/>
            <person name="Gharbi K."/>
            <person name="Hall N."/>
            <person name="Watson M."/>
            <person name="Adriaenssens E.M."/>
            <person name="Foster-Nyarko E."/>
            <person name="Jarju S."/>
            <person name="Secka A."/>
            <person name="Antonio M."/>
            <person name="Oren A."/>
            <person name="Chaudhuri R.R."/>
            <person name="La Ragione R."/>
            <person name="Hildebrand F."/>
            <person name="Pallen M.J."/>
        </authorList>
    </citation>
    <scope>NUCLEOTIDE SEQUENCE</scope>
    <source>
        <strain evidence="2">ChiSjej1B19-7085</strain>
    </source>
</reference>
<feature type="domain" description="N-acetyltransferase" evidence="1">
    <location>
        <begin position="2"/>
        <end position="153"/>
    </location>
</feature>
<dbReference type="GO" id="GO:0016747">
    <property type="term" value="F:acyltransferase activity, transferring groups other than amino-acyl groups"/>
    <property type="evidence" value="ECO:0007669"/>
    <property type="project" value="InterPro"/>
</dbReference>
<sequence>MAALRSYRSDDLEAILALFYDTIHSVNLRDYSPAEADAWAPKNPDRARWEHNLSSQDTLVAEQDGQIVGFANWDRADHFDCLYVHKDFQGQGIASLLAGEIEHRARLVTPAIHVEASITAKPFFEKRGYLVKRAQLVERFGQKLKNFIMEKNF</sequence>
<dbReference type="SUPFAM" id="SSF55729">
    <property type="entry name" value="Acyl-CoA N-acyltransferases (Nat)"/>
    <property type="match status" value="1"/>
</dbReference>
<comment type="caution">
    <text evidence="2">The sequence shown here is derived from an EMBL/GenBank/DDBJ whole genome shotgun (WGS) entry which is preliminary data.</text>
</comment>
<dbReference type="InterPro" id="IPR052564">
    <property type="entry name" value="N-acetyltrans/Recomb-assoc"/>
</dbReference>
<dbReference type="EMBL" id="DVHF01000038">
    <property type="protein sequence ID" value="HIR56701.1"/>
    <property type="molecule type" value="Genomic_DNA"/>
</dbReference>
<dbReference type="Gene3D" id="3.40.630.30">
    <property type="match status" value="1"/>
</dbReference>
<dbReference type="Pfam" id="PF13673">
    <property type="entry name" value="Acetyltransf_10"/>
    <property type="match status" value="1"/>
</dbReference>
<proteinExistence type="predicted"/>
<reference evidence="2" key="1">
    <citation type="submission" date="2020-10" db="EMBL/GenBank/DDBJ databases">
        <authorList>
            <person name="Gilroy R."/>
        </authorList>
    </citation>
    <scope>NUCLEOTIDE SEQUENCE</scope>
    <source>
        <strain evidence="2">ChiSjej1B19-7085</strain>
    </source>
</reference>
<dbReference type="PROSITE" id="PS51186">
    <property type="entry name" value="GNAT"/>
    <property type="match status" value="1"/>
</dbReference>